<protein>
    <submittedName>
        <fullName evidence="1">Uncharacterized protein</fullName>
    </submittedName>
</protein>
<organism evidence="1 2">
    <name type="scientific">Dreissena polymorpha</name>
    <name type="common">Zebra mussel</name>
    <name type="synonym">Mytilus polymorpha</name>
    <dbReference type="NCBI Taxonomy" id="45954"/>
    <lineage>
        <taxon>Eukaryota</taxon>
        <taxon>Metazoa</taxon>
        <taxon>Spiralia</taxon>
        <taxon>Lophotrochozoa</taxon>
        <taxon>Mollusca</taxon>
        <taxon>Bivalvia</taxon>
        <taxon>Autobranchia</taxon>
        <taxon>Heteroconchia</taxon>
        <taxon>Euheterodonta</taxon>
        <taxon>Imparidentia</taxon>
        <taxon>Neoheterodontei</taxon>
        <taxon>Myida</taxon>
        <taxon>Dreissenoidea</taxon>
        <taxon>Dreissenidae</taxon>
        <taxon>Dreissena</taxon>
    </lineage>
</organism>
<sequence>MIQTFQSVGNWCLQTTDRNFRADDVSNASLTSLDVNLHNKSEVRPLNCTDRLSDVPNCSIASNVATHALPQTIQRVLPRLKGDGQSTTRMSSAARFTPYTTSHFLSYRHKALQSNTGEHY</sequence>
<comment type="caution">
    <text evidence="1">The sequence shown here is derived from an EMBL/GenBank/DDBJ whole genome shotgun (WGS) entry which is preliminary data.</text>
</comment>
<evidence type="ECO:0000313" key="1">
    <source>
        <dbReference type="EMBL" id="KAH3694905.1"/>
    </source>
</evidence>
<keyword evidence="2" id="KW-1185">Reference proteome</keyword>
<dbReference type="Proteomes" id="UP000828390">
    <property type="component" value="Unassembled WGS sequence"/>
</dbReference>
<accession>A0A9D3YAQ2</accession>
<evidence type="ECO:0000313" key="2">
    <source>
        <dbReference type="Proteomes" id="UP000828390"/>
    </source>
</evidence>
<reference evidence="1" key="2">
    <citation type="submission" date="2020-11" db="EMBL/GenBank/DDBJ databases">
        <authorList>
            <person name="McCartney M.A."/>
            <person name="Auch B."/>
            <person name="Kono T."/>
            <person name="Mallez S."/>
            <person name="Becker A."/>
            <person name="Gohl D.M."/>
            <person name="Silverstein K.A.T."/>
            <person name="Koren S."/>
            <person name="Bechman K.B."/>
            <person name="Herman A."/>
            <person name="Abrahante J.E."/>
            <person name="Garbe J."/>
        </authorList>
    </citation>
    <scope>NUCLEOTIDE SEQUENCE</scope>
    <source>
        <strain evidence="1">Duluth1</strain>
        <tissue evidence="1">Whole animal</tissue>
    </source>
</reference>
<dbReference type="EMBL" id="JAIWYP010000016">
    <property type="protein sequence ID" value="KAH3694905.1"/>
    <property type="molecule type" value="Genomic_DNA"/>
</dbReference>
<name>A0A9D3YAQ2_DREPO</name>
<reference evidence="1" key="1">
    <citation type="journal article" date="2019" name="bioRxiv">
        <title>The Genome of the Zebra Mussel, Dreissena polymorpha: A Resource for Invasive Species Research.</title>
        <authorList>
            <person name="McCartney M.A."/>
            <person name="Auch B."/>
            <person name="Kono T."/>
            <person name="Mallez S."/>
            <person name="Zhang Y."/>
            <person name="Obille A."/>
            <person name="Becker A."/>
            <person name="Abrahante J.E."/>
            <person name="Garbe J."/>
            <person name="Badalamenti J.P."/>
            <person name="Herman A."/>
            <person name="Mangelson H."/>
            <person name="Liachko I."/>
            <person name="Sullivan S."/>
            <person name="Sone E.D."/>
            <person name="Koren S."/>
            <person name="Silverstein K.A.T."/>
            <person name="Beckman K.B."/>
            <person name="Gohl D.M."/>
        </authorList>
    </citation>
    <scope>NUCLEOTIDE SEQUENCE</scope>
    <source>
        <strain evidence="1">Duluth1</strain>
        <tissue evidence="1">Whole animal</tissue>
    </source>
</reference>
<proteinExistence type="predicted"/>
<gene>
    <name evidence="1" type="ORF">DPMN_082347</name>
</gene>
<dbReference type="AlphaFoldDB" id="A0A9D3YAQ2"/>